<dbReference type="PANTHER" id="PTHR30466">
    <property type="entry name" value="FLAVIN REDUCTASE"/>
    <property type="match status" value="1"/>
</dbReference>
<dbReference type="SUPFAM" id="SSF50475">
    <property type="entry name" value="FMN-binding split barrel"/>
    <property type="match status" value="1"/>
</dbReference>
<dbReference type="PANTHER" id="PTHR30466:SF1">
    <property type="entry name" value="FMN REDUCTASE (NADH) RUTF"/>
    <property type="match status" value="1"/>
</dbReference>
<comment type="caution">
    <text evidence="3">The sequence shown here is derived from an EMBL/GenBank/DDBJ whole genome shotgun (WGS) entry which is preliminary data.</text>
</comment>
<sequence>MFEEMSVLPTGFELGPSFPLTAPKQPPITGSDFREVMSHLAATVTVVTAIHDGERRGRTATAVLPLAPEPPSILVSIDGTSRLADLIAASGRFSLAVLATDQRDVGDAFAGKLGKIDRFSVGDWSEWPSGDPLLANAVSAIDCEVIGRMDTGTHILFAGGIVESRSDESRQALLWHRRGYRGIELSAD</sequence>
<organism evidence="3 4">
    <name type="scientific">Devosia pacifica</name>
    <dbReference type="NCBI Taxonomy" id="1335967"/>
    <lineage>
        <taxon>Bacteria</taxon>
        <taxon>Pseudomonadati</taxon>
        <taxon>Pseudomonadota</taxon>
        <taxon>Alphaproteobacteria</taxon>
        <taxon>Hyphomicrobiales</taxon>
        <taxon>Devosiaceae</taxon>
        <taxon>Devosia</taxon>
    </lineage>
</organism>
<dbReference type="InterPro" id="IPR002563">
    <property type="entry name" value="Flavin_Rdtase-like_dom"/>
</dbReference>
<protein>
    <submittedName>
        <fullName evidence="3">4-hydroxyphenylacetate 3-monooxygenase</fullName>
    </submittedName>
</protein>
<dbReference type="InterPro" id="IPR012349">
    <property type="entry name" value="Split_barrel_FMN-bd"/>
</dbReference>
<dbReference type="Gene3D" id="2.30.110.10">
    <property type="entry name" value="Electron Transport, Fmn-binding Protein, Chain A"/>
    <property type="match status" value="1"/>
</dbReference>
<dbReference type="AlphaFoldDB" id="A0A918S0H8"/>
<keyword evidence="4" id="KW-1185">Reference proteome</keyword>
<gene>
    <name evidence="3" type="primary">actI</name>
    <name evidence="3" type="ORF">GCM10007989_11700</name>
</gene>
<reference evidence="3" key="2">
    <citation type="submission" date="2020-09" db="EMBL/GenBank/DDBJ databases">
        <authorList>
            <person name="Sun Q."/>
            <person name="Kim S."/>
        </authorList>
    </citation>
    <scope>NUCLEOTIDE SEQUENCE</scope>
    <source>
        <strain evidence="3">KCTC 32437</strain>
    </source>
</reference>
<dbReference type="Pfam" id="PF01613">
    <property type="entry name" value="Flavin_Reduct"/>
    <property type="match status" value="1"/>
</dbReference>
<dbReference type="SMART" id="SM00903">
    <property type="entry name" value="Flavin_Reduct"/>
    <property type="match status" value="1"/>
</dbReference>
<proteinExistence type="predicted"/>
<dbReference type="GO" id="GO:0010181">
    <property type="term" value="F:FMN binding"/>
    <property type="evidence" value="ECO:0007669"/>
    <property type="project" value="InterPro"/>
</dbReference>
<evidence type="ECO:0000256" key="1">
    <source>
        <dbReference type="ARBA" id="ARBA00023002"/>
    </source>
</evidence>
<name>A0A918S0H8_9HYPH</name>
<keyword evidence="1" id="KW-0560">Oxidoreductase</keyword>
<feature type="domain" description="Flavin reductase like" evidence="2">
    <location>
        <begin position="37"/>
        <end position="182"/>
    </location>
</feature>
<evidence type="ECO:0000259" key="2">
    <source>
        <dbReference type="SMART" id="SM00903"/>
    </source>
</evidence>
<evidence type="ECO:0000313" key="4">
    <source>
        <dbReference type="Proteomes" id="UP000646579"/>
    </source>
</evidence>
<dbReference type="EMBL" id="BMZE01000001">
    <property type="protein sequence ID" value="GHA18092.1"/>
    <property type="molecule type" value="Genomic_DNA"/>
</dbReference>
<dbReference type="Proteomes" id="UP000646579">
    <property type="component" value="Unassembled WGS sequence"/>
</dbReference>
<accession>A0A918S0H8</accession>
<dbReference type="InterPro" id="IPR050268">
    <property type="entry name" value="NADH-dep_flavin_reductase"/>
</dbReference>
<evidence type="ECO:0000313" key="3">
    <source>
        <dbReference type="EMBL" id="GHA18092.1"/>
    </source>
</evidence>
<reference evidence="3" key="1">
    <citation type="journal article" date="2014" name="Int. J. Syst. Evol. Microbiol.">
        <title>Complete genome sequence of Corynebacterium casei LMG S-19264T (=DSM 44701T), isolated from a smear-ripened cheese.</title>
        <authorList>
            <consortium name="US DOE Joint Genome Institute (JGI-PGF)"/>
            <person name="Walter F."/>
            <person name="Albersmeier A."/>
            <person name="Kalinowski J."/>
            <person name="Ruckert C."/>
        </authorList>
    </citation>
    <scope>NUCLEOTIDE SEQUENCE</scope>
    <source>
        <strain evidence="3">KCTC 32437</strain>
    </source>
</reference>
<dbReference type="GO" id="GO:0042602">
    <property type="term" value="F:riboflavin reductase (NADPH) activity"/>
    <property type="evidence" value="ECO:0007669"/>
    <property type="project" value="TreeGrafter"/>
</dbReference>